<evidence type="ECO:0000256" key="1">
    <source>
        <dbReference type="SAM" id="SignalP"/>
    </source>
</evidence>
<proteinExistence type="predicted"/>
<feature type="signal peptide" evidence="1">
    <location>
        <begin position="1"/>
        <end position="18"/>
    </location>
</feature>
<comment type="caution">
    <text evidence="3">The sequence shown here is derived from an EMBL/GenBank/DDBJ whole genome shotgun (WGS) entry which is preliminary data.</text>
</comment>
<keyword evidence="4" id="KW-1185">Reference proteome</keyword>
<accession>A0ABV7PMM3</accession>
<evidence type="ECO:0000313" key="4">
    <source>
        <dbReference type="Proteomes" id="UP001595665"/>
    </source>
</evidence>
<dbReference type="RefSeq" id="WP_379735952.1">
    <property type="nucleotide sequence ID" value="NZ_JBHRVV010000001.1"/>
</dbReference>
<evidence type="ECO:0000259" key="2">
    <source>
        <dbReference type="Pfam" id="PF22422"/>
    </source>
</evidence>
<dbReference type="InterPro" id="IPR012341">
    <property type="entry name" value="6hp_glycosidase-like_sf"/>
</dbReference>
<gene>
    <name evidence="3" type="ORF">ACFOPH_14280</name>
</gene>
<reference evidence="4" key="1">
    <citation type="journal article" date="2019" name="Int. J. Syst. Evol. Microbiol.">
        <title>The Global Catalogue of Microorganisms (GCM) 10K type strain sequencing project: providing services to taxonomists for standard genome sequencing and annotation.</title>
        <authorList>
            <consortium name="The Broad Institute Genomics Platform"/>
            <consortium name="The Broad Institute Genome Sequencing Center for Infectious Disease"/>
            <person name="Wu L."/>
            <person name="Ma J."/>
        </authorList>
    </citation>
    <scope>NUCLEOTIDE SEQUENCE [LARGE SCALE GENOMIC DNA]</scope>
    <source>
        <strain evidence="4">CCM 7480</strain>
    </source>
</reference>
<dbReference type="InterPro" id="IPR054491">
    <property type="entry name" value="MGH1-like_GH"/>
</dbReference>
<name>A0ABV7PMM3_9BURK</name>
<keyword evidence="1" id="KW-0732">Signal</keyword>
<dbReference type="Gene3D" id="1.50.10.10">
    <property type="match status" value="1"/>
</dbReference>
<feature type="domain" description="Mannosylglycerate hydrolase MGH1-like glycoside hydrolase" evidence="2">
    <location>
        <begin position="259"/>
        <end position="546"/>
    </location>
</feature>
<feature type="chain" id="PRO_5046634206" evidence="1">
    <location>
        <begin position="19"/>
        <end position="976"/>
    </location>
</feature>
<dbReference type="Gene3D" id="2.60.40.10">
    <property type="entry name" value="Immunoglobulins"/>
    <property type="match status" value="1"/>
</dbReference>
<dbReference type="Proteomes" id="UP001595665">
    <property type="component" value="Unassembled WGS sequence"/>
</dbReference>
<sequence length="976" mass="105200">MSSSQWLLGAAFFTSAAAAVATSADPGPLRQDIFVRGGFNGWGTEHRLQYQGDGVYAAEVLIGPGNHGFKIGSRDWRQEWVLDSGKSVRVQPDQALRLETQAGPEDYLFVRSTGTYRFTVDARNPAAPLLRVTRLAPAAAASKDDPHAGRARVSTLAWPTWDGKQEQARFSLVDPEAQLRSYTHSTTLALRDPVPQHATYAESADRPYTRSGNLAFDALFALAGSEMAQDAVSDIRDGNYNGGAAIPCDCFETGEKWHYVWTRDLSYAADLGLALLDPARVRNSLDFKLAAYRQGATKAPQVPGTNDGLQVVQDTGSGGSWPVSTDRVTWAFAAEEVLRTLPPAERAAFAARALQALANTIEIDRVAAFDPQDGLYTGEQSFLDWRDQSYASWIVDDLASMSSAKAVSTNATHYQALRLAAKLAREQKDTARAARYEGWAADLKRAINRKLWLPDAGMYSSLTAAHFDGAPLHKFDWLGQSLAIITGIADAGQARSILARYPHGPMGPPVIWPQQQGAPVYHNRAMWPFVTGYGLKAAALGSNASVADAAYDSLMRGAALNISNMENLEWLSGQPLLLDERHPELIGPVINSRRQLWSVGAYLGMVIESVFGVSARDEGIALRPFVTAKLRRETFGGTDQVALHNLRLRGQRIAVRLLLPAASKGNGYYQVAGVMHNGAPAGATIPWTALRDGDMIEVKLGALVEGDSAIRRVNGDPYVEAPAVFAPREPAIDALQPGTDGRVRLAIGSGGRSESGAGTVYNIYRDGKLVAAGVPAGAWTDREAAPFACYAVEAQFAASGNRSHHSVPRCAAPASEIAVTDARVASNLNVTPAAGRFGAPRLADWGQPADRFAVRDVKIAEAGDYRIQVRYHNAANQINLGISNGVKWLTVLDAQGRTVAEGVVQLPQAQFDRTATPTVLSTPLAARLQPGAYSLRMSDFYNMSYLESNASFSGAGGTQGPWNRIDIYGVRVQRVN</sequence>
<dbReference type="InterPro" id="IPR013783">
    <property type="entry name" value="Ig-like_fold"/>
</dbReference>
<dbReference type="EMBL" id="JBHRVV010000001">
    <property type="protein sequence ID" value="MFC3459400.1"/>
    <property type="molecule type" value="Genomic_DNA"/>
</dbReference>
<organism evidence="3 4">
    <name type="scientific">Massilia haematophila</name>
    <dbReference type="NCBI Taxonomy" id="457923"/>
    <lineage>
        <taxon>Bacteria</taxon>
        <taxon>Pseudomonadati</taxon>
        <taxon>Pseudomonadota</taxon>
        <taxon>Betaproteobacteria</taxon>
        <taxon>Burkholderiales</taxon>
        <taxon>Oxalobacteraceae</taxon>
        <taxon>Telluria group</taxon>
        <taxon>Massilia</taxon>
    </lineage>
</organism>
<dbReference type="SUPFAM" id="SSF48208">
    <property type="entry name" value="Six-hairpin glycosidases"/>
    <property type="match status" value="1"/>
</dbReference>
<dbReference type="Pfam" id="PF22422">
    <property type="entry name" value="MGH1-like_GH"/>
    <property type="match status" value="1"/>
</dbReference>
<dbReference type="InterPro" id="IPR008928">
    <property type="entry name" value="6-hairpin_glycosidase_sf"/>
</dbReference>
<evidence type="ECO:0000313" key="3">
    <source>
        <dbReference type="EMBL" id="MFC3459400.1"/>
    </source>
</evidence>
<protein>
    <submittedName>
        <fullName evidence="3">Esterase</fullName>
    </submittedName>
</protein>